<protein>
    <submittedName>
        <fullName evidence="2">Uncharacterized protein</fullName>
    </submittedName>
</protein>
<evidence type="ECO:0000313" key="2">
    <source>
        <dbReference type="EMBL" id="KAH7566059.1"/>
    </source>
</evidence>
<accession>A0ABQ8HNY2</accession>
<name>A0ABQ8HNY2_9ROSI</name>
<evidence type="ECO:0000256" key="1">
    <source>
        <dbReference type="SAM" id="MobiDB-lite"/>
    </source>
</evidence>
<sequence length="154" mass="15953">MPTSRKDSSGSLMPDMPNLSAASPSVSVLSQLPSPTGSVLGSSNPTVPTVLAPNTHPMGKKTTNEAGSKRMMFVVGGSSRPAIRRRVNLDEAGGSAPRRQHNPPSATLYMSTVNFGQAAGGTCPTLGEAHERSEDVPAALSRPVTQTAPFMVLV</sequence>
<proteinExistence type="predicted"/>
<evidence type="ECO:0000313" key="3">
    <source>
        <dbReference type="Proteomes" id="UP000827721"/>
    </source>
</evidence>
<reference evidence="2 3" key="1">
    <citation type="submission" date="2021-02" db="EMBL/GenBank/DDBJ databases">
        <title>Plant Genome Project.</title>
        <authorList>
            <person name="Zhang R.-G."/>
        </authorList>
    </citation>
    <scope>NUCLEOTIDE SEQUENCE [LARGE SCALE GENOMIC DNA]</scope>
    <source>
        <tissue evidence="2">Leaves</tissue>
    </source>
</reference>
<organism evidence="2 3">
    <name type="scientific">Xanthoceras sorbifolium</name>
    <dbReference type="NCBI Taxonomy" id="99658"/>
    <lineage>
        <taxon>Eukaryota</taxon>
        <taxon>Viridiplantae</taxon>
        <taxon>Streptophyta</taxon>
        <taxon>Embryophyta</taxon>
        <taxon>Tracheophyta</taxon>
        <taxon>Spermatophyta</taxon>
        <taxon>Magnoliopsida</taxon>
        <taxon>eudicotyledons</taxon>
        <taxon>Gunneridae</taxon>
        <taxon>Pentapetalae</taxon>
        <taxon>rosids</taxon>
        <taxon>malvids</taxon>
        <taxon>Sapindales</taxon>
        <taxon>Sapindaceae</taxon>
        <taxon>Xanthoceroideae</taxon>
        <taxon>Xanthoceras</taxon>
    </lineage>
</organism>
<keyword evidence="3" id="KW-1185">Reference proteome</keyword>
<feature type="compositionally biased region" description="Low complexity" evidence="1">
    <location>
        <begin position="19"/>
        <end position="35"/>
    </location>
</feature>
<feature type="compositionally biased region" description="Polar residues" evidence="1">
    <location>
        <begin position="36"/>
        <end position="47"/>
    </location>
</feature>
<comment type="caution">
    <text evidence="2">The sequence shown here is derived from an EMBL/GenBank/DDBJ whole genome shotgun (WGS) entry which is preliminary data.</text>
</comment>
<dbReference type="Proteomes" id="UP000827721">
    <property type="component" value="Unassembled WGS sequence"/>
</dbReference>
<dbReference type="EMBL" id="JAFEMO010000008">
    <property type="protein sequence ID" value="KAH7566059.1"/>
    <property type="molecule type" value="Genomic_DNA"/>
</dbReference>
<gene>
    <name evidence="2" type="ORF">JRO89_XS08G0076200</name>
</gene>
<feature type="region of interest" description="Disordered" evidence="1">
    <location>
        <begin position="1"/>
        <end position="79"/>
    </location>
</feature>